<dbReference type="PATRIC" id="fig|1276227.3.peg.710"/>
<feature type="transmembrane region" description="Helical" evidence="1">
    <location>
        <begin position="203"/>
        <end position="225"/>
    </location>
</feature>
<gene>
    <name evidence="2" type="ORF">SCHRY_v1c07040</name>
</gene>
<dbReference type="STRING" id="1276227.SCHRY_v1c07040"/>
<keyword evidence="3" id="KW-1185">Reference proteome</keyword>
<reference evidence="2 3" key="1">
    <citation type="journal article" date="2013" name="Genome Biol. Evol.">
        <title>Complete genomes of two dipteran-associated spiroplasmas provided insights into the origin, dynamics, and impacts of viral invasion in spiroplasma.</title>
        <authorList>
            <person name="Ku C."/>
            <person name="Lo W.S."/>
            <person name="Chen L.L."/>
            <person name="Kuo C.H."/>
        </authorList>
    </citation>
    <scope>NUCLEOTIDE SEQUENCE [LARGE SCALE GENOMIC DNA]</scope>
    <source>
        <strain evidence="2 3">DF-1</strain>
    </source>
</reference>
<dbReference type="KEGG" id="scr:SCHRY_v1c07040"/>
<feature type="transmembrane region" description="Helical" evidence="1">
    <location>
        <begin position="332"/>
        <end position="359"/>
    </location>
</feature>
<feature type="transmembrane region" description="Helical" evidence="1">
    <location>
        <begin position="116"/>
        <end position="140"/>
    </location>
</feature>
<feature type="transmembrane region" description="Helical" evidence="1">
    <location>
        <begin position="12"/>
        <end position="32"/>
    </location>
</feature>
<keyword evidence="1" id="KW-0812">Transmembrane</keyword>
<dbReference type="RefSeq" id="WP_016339104.1">
    <property type="nucleotide sequence ID" value="NC_021280.1"/>
</dbReference>
<keyword evidence="1" id="KW-0472">Membrane</keyword>
<dbReference type="OrthoDB" id="390280at2"/>
<accession>R4UGM1</accession>
<feature type="transmembrane region" description="Helical" evidence="1">
    <location>
        <begin position="152"/>
        <end position="172"/>
    </location>
</feature>
<evidence type="ECO:0000313" key="3">
    <source>
        <dbReference type="Proteomes" id="UP000013964"/>
    </source>
</evidence>
<sequence length="389" mass="45567">MFTWNPKTHFYLRLVSLICLVLFLIFDCYWAIFHPMPKFANLGYGDRASVYFAYFTTQTNYLVAFYFLIYLFENKFKNTKPHYIIRLAVTTYITITMLVFWIGIFSQASEPNQYDLWRWIATVILHLVMPVAMITSYVLTAGDENYDGLKHHYLYLWLIMLYMLLYFTFTIIRGTLRQWDGKEPISWFPYGFLDYTKEFGEELLVISLVVIFTVAILLQYFYIWINNLLYNRYHKPVNPQPKTNCDKRCYQPARSAKIGGAIAIAIAVGNLVICALIIFANLEDFEYLHLSFTNKLTLVAFFAISVIMLVAMIICYVFILRGRQMARIAAGLLMMSLMFFTWIWLIGPILCLATAIMIFNSKEIFIGDYPPVAKQKQSKKIKQHQKNLS</sequence>
<dbReference type="HOGENOM" id="CLU_741675_0_0_14"/>
<name>R4UGM1_9MOLU</name>
<proteinExistence type="predicted"/>
<dbReference type="EMBL" id="CP005077">
    <property type="protein sequence ID" value="AGM25280.1"/>
    <property type="molecule type" value="Genomic_DNA"/>
</dbReference>
<organism evidence="2 3">
    <name type="scientific">Spiroplasma chrysopicola DF-1</name>
    <dbReference type="NCBI Taxonomy" id="1276227"/>
    <lineage>
        <taxon>Bacteria</taxon>
        <taxon>Bacillati</taxon>
        <taxon>Mycoplasmatota</taxon>
        <taxon>Mollicutes</taxon>
        <taxon>Entomoplasmatales</taxon>
        <taxon>Spiroplasmataceae</taxon>
        <taxon>Spiroplasma</taxon>
    </lineage>
</organism>
<feature type="transmembrane region" description="Helical" evidence="1">
    <location>
        <begin position="299"/>
        <end position="320"/>
    </location>
</feature>
<feature type="transmembrane region" description="Helical" evidence="1">
    <location>
        <begin position="258"/>
        <end position="279"/>
    </location>
</feature>
<dbReference type="AlphaFoldDB" id="R4UGM1"/>
<evidence type="ECO:0008006" key="4">
    <source>
        <dbReference type="Google" id="ProtNLM"/>
    </source>
</evidence>
<feature type="transmembrane region" description="Helical" evidence="1">
    <location>
        <begin position="52"/>
        <end position="72"/>
    </location>
</feature>
<evidence type="ECO:0000256" key="1">
    <source>
        <dbReference type="SAM" id="Phobius"/>
    </source>
</evidence>
<keyword evidence="1" id="KW-1133">Transmembrane helix</keyword>
<dbReference type="Proteomes" id="UP000013964">
    <property type="component" value="Chromosome"/>
</dbReference>
<feature type="transmembrane region" description="Helical" evidence="1">
    <location>
        <begin position="84"/>
        <end position="104"/>
    </location>
</feature>
<evidence type="ECO:0000313" key="2">
    <source>
        <dbReference type="EMBL" id="AGM25280.1"/>
    </source>
</evidence>
<protein>
    <recommendedName>
        <fullName evidence="4">Transmembrane protein</fullName>
    </recommendedName>
</protein>